<dbReference type="AlphaFoldDB" id="A0A3G2R3F9"/>
<dbReference type="EMBL" id="CP033169">
    <property type="protein sequence ID" value="AYO30013.1"/>
    <property type="molecule type" value="Genomic_DNA"/>
</dbReference>
<dbReference type="GO" id="GO:0003700">
    <property type="term" value="F:DNA-binding transcription factor activity"/>
    <property type="evidence" value="ECO:0007669"/>
    <property type="project" value="InterPro"/>
</dbReference>
<dbReference type="PROSITE" id="PS01124">
    <property type="entry name" value="HTH_ARAC_FAMILY_2"/>
    <property type="match status" value="1"/>
</dbReference>
<dbReference type="KEGG" id="bacg:D2962_04775"/>
<dbReference type="InterPro" id="IPR009057">
    <property type="entry name" value="Homeodomain-like_sf"/>
</dbReference>
<evidence type="ECO:0000256" key="2">
    <source>
        <dbReference type="ARBA" id="ARBA00023125"/>
    </source>
</evidence>
<proteinExistence type="predicted"/>
<accession>A0A3G2R3F9</accession>
<organism evidence="5 6">
    <name type="scientific">Biomaibacter acetigenes</name>
    <dbReference type="NCBI Taxonomy" id="2316383"/>
    <lineage>
        <taxon>Bacteria</taxon>
        <taxon>Bacillati</taxon>
        <taxon>Bacillota</taxon>
        <taxon>Clostridia</taxon>
        <taxon>Thermosediminibacterales</taxon>
        <taxon>Tepidanaerobacteraceae</taxon>
        <taxon>Biomaibacter</taxon>
    </lineage>
</organism>
<feature type="domain" description="HTH araC/xylS-type" evidence="4">
    <location>
        <begin position="300"/>
        <end position="398"/>
    </location>
</feature>
<dbReference type="Pfam" id="PF12833">
    <property type="entry name" value="HTH_18"/>
    <property type="match status" value="1"/>
</dbReference>
<dbReference type="Proteomes" id="UP000280960">
    <property type="component" value="Chromosome"/>
</dbReference>
<gene>
    <name evidence="5" type="ORF">D2962_04775</name>
</gene>
<evidence type="ECO:0000256" key="1">
    <source>
        <dbReference type="ARBA" id="ARBA00023015"/>
    </source>
</evidence>
<dbReference type="InterPro" id="IPR041522">
    <property type="entry name" value="CdaR_GGDEF"/>
</dbReference>
<protein>
    <submittedName>
        <fullName evidence="5">Helix-turn-helix domain-containing protein</fullName>
    </submittedName>
</protein>
<keyword evidence="2" id="KW-0238">DNA-binding</keyword>
<keyword evidence="1" id="KW-0805">Transcription regulation</keyword>
<keyword evidence="6" id="KW-1185">Reference proteome</keyword>
<dbReference type="InterPro" id="IPR018060">
    <property type="entry name" value="HTH_AraC"/>
</dbReference>
<dbReference type="SUPFAM" id="SSF46689">
    <property type="entry name" value="Homeodomain-like"/>
    <property type="match status" value="2"/>
</dbReference>
<evidence type="ECO:0000259" key="4">
    <source>
        <dbReference type="PROSITE" id="PS01124"/>
    </source>
</evidence>
<dbReference type="Gene3D" id="1.10.10.60">
    <property type="entry name" value="Homeodomain-like"/>
    <property type="match status" value="2"/>
</dbReference>
<dbReference type="Pfam" id="PF17853">
    <property type="entry name" value="GGDEF_2"/>
    <property type="match status" value="1"/>
</dbReference>
<name>A0A3G2R3F9_9FIRM</name>
<dbReference type="PANTHER" id="PTHR43280:SF28">
    <property type="entry name" value="HTH-TYPE TRANSCRIPTIONAL ACTIVATOR RHAS"/>
    <property type="match status" value="1"/>
</dbReference>
<evidence type="ECO:0000256" key="3">
    <source>
        <dbReference type="ARBA" id="ARBA00023163"/>
    </source>
</evidence>
<dbReference type="GO" id="GO:0043565">
    <property type="term" value="F:sequence-specific DNA binding"/>
    <property type="evidence" value="ECO:0007669"/>
    <property type="project" value="InterPro"/>
</dbReference>
<dbReference type="SMART" id="SM00342">
    <property type="entry name" value="HTH_ARAC"/>
    <property type="match status" value="1"/>
</dbReference>
<dbReference type="PANTHER" id="PTHR43280">
    <property type="entry name" value="ARAC-FAMILY TRANSCRIPTIONAL REGULATOR"/>
    <property type="match status" value="1"/>
</dbReference>
<sequence length="410" mass="47017">MSGMDDFIRDYARKGFLRDLLFNDITSVKDIWELQKKLNIEHLPNTVMVVTIDNYYSDTVNKSEIQKQAIRIRVYECLKRFAEKFDALVVNMEENLLAVLFWIEKDKASEVEYSMNTGACLKEQVEKETGISVSIGIGRRYKDILDLHISYKEALSACHHKFFLGKSQVIHIDNALPFSEDLGLYSVEVESQLSVRVLACDEEGAYNILRELMGDTLQQKAINPLTMKTRLIEIITTLMRVSVEAGADQENLAVLSGKCVEGILKSDTMTALQSLMQQAIKGIIQEVYQGRKRMNLEVFEKALNYIRDNFNRPITLEEVSDHVHISPYYFSHGFKNFTGMNFIDYVTKLRIDEAKKLLLTTDMNVGDIGKQVGYYDPNYFGRVFKNLVGMPPSKFKVSKKVRLDRIFSEG</sequence>
<reference evidence="5 6" key="1">
    <citation type="submission" date="2018-10" db="EMBL/GenBank/DDBJ databases">
        <authorList>
            <person name="Zhang X."/>
        </authorList>
    </citation>
    <scope>NUCLEOTIDE SEQUENCE [LARGE SCALE GENOMIC DNA]</scope>
    <source>
        <strain evidence="5 6">SK-G1</strain>
    </source>
</reference>
<keyword evidence="3" id="KW-0804">Transcription</keyword>
<evidence type="ECO:0000313" key="6">
    <source>
        <dbReference type="Proteomes" id="UP000280960"/>
    </source>
</evidence>
<evidence type="ECO:0000313" key="5">
    <source>
        <dbReference type="EMBL" id="AYO30013.1"/>
    </source>
</evidence>